<dbReference type="Proteomes" id="UP000468943">
    <property type="component" value="Unassembled WGS sequence"/>
</dbReference>
<reference evidence="2 3" key="1">
    <citation type="submission" date="2019-12" db="EMBL/GenBank/DDBJ databases">
        <title>Genomic-based taxomic classification of the family Erythrobacteraceae.</title>
        <authorList>
            <person name="Xu L."/>
        </authorList>
    </citation>
    <scope>NUCLEOTIDE SEQUENCE [LARGE SCALE GENOMIC DNA]</scope>
    <source>
        <strain evidence="2 3">JCM 17802</strain>
    </source>
</reference>
<organism evidence="2 3">
    <name type="scientific">Pontixanthobacter gangjinensis</name>
    <dbReference type="NCBI Taxonomy" id="1028742"/>
    <lineage>
        <taxon>Bacteria</taxon>
        <taxon>Pseudomonadati</taxon>
        <taxon>Pseudomonadota</taxon>
        <taxon>Alphaproteobacteria</taxon>
        <taxon>Sphingomonadales</taxon>
        <taxon>Erythrobacteraceae</taxon>
        <taxon>Pontixanthobacter</taxon>
    </lineage>
</organism>
<gene>
    <name evidence="2" type="ORF">GRI36_04050</name>
</gene>
<feature type="region of interest" description="Disordered" evidence="1">
    <location>
        <begin position="16"/>
        <end position="36"/>
    </location>
</feature>
<dbReference type="RefSeq" id="WP_160597298.1">
    <property type="nucleotide sequence ID" value="NZ_WTYS01000001.1"/>
</dbReference>
<dbReference type="EMBL" id="WTYS01000001">
    <property type="protein sequence ID" value="MXO56048.1"/>
    <property type="molecule type" value="Genomic_DNA"/>
</dbReference>
<evidence type="ECO:0000256" key="1">
    <source>
        <dbReference type="SAM" id="MobiDB-lite"/>
    </source>
</evidence>
<proteinExistence type="predicted"/>
<evidence type="ECO:0000313" key="3">
    <source>
        <dbReference type="Proteomes" id="UP000468943"/>
    </source>
</evidence>
<dbReference type="AlphaFoldDB" id="A0A6I4SKR1"/>
<sequence length="239" mass="26331">MAREIAETGLAEDVYASSLAETDRRPRQTSPSSEITSERALEIPADMLAQSYLITKTRLAVLAMVQDTDIEMVTPEGRIDQSNSGTFRQIFEHRLSVYRETIEQRGYPSDLAGEYSVQTVTSSCASSGSMLFAGASEAIFAKLTITQAGFEITLTGTVAANHAEGLREDFDLPFEGVVVEHSLAFTDFANSDLFYLGEVVEGTIEIRPDPAVLDSWPAWASPPRRKDLENCLLVLRRDQ</sequence>
<keyword evidence="3" id="KW-1185">Reference proteome</keyword>
<comment type="caution">
    <text evidence="2">The sequence shown here is derived from an EMBL/GenBank/DDBJ whole genome shotgun (WGS) entry which is preliminary data.</text>
</comment>
<evidence type="ECO:0000313" key="2">
    <source>
        <dbReference type="EMBL" id="MXO56048.1"/>
    </source>
</evidence>
<accession>A0A6I4SKR1</accession>
<name>A0A6I4SKR1_9SPHN</name>
<protein>
    <submittedName>
        <fullName evidence="2">Uncharacterized protein</fullName>
    </submittedName>
</protein>